<comment type="caution">
    <text evidence="2">The sequence shown here is derived from an EMBL/GenBank/DDBJ whole genome shotgun (WGS) entry which is preliminary data.</text>
</comment>
<proteinExistence type="predicted"/>
<feature type="transmembrane region" description="Helical" evidence="1">
    <location>
        <begin position="52"/>
        <end position="75"/>
    </location>
</feature>
<dbReference type="EMBL" id="DSUJ01000008">
    <property type="protein sequence ID" value="HFI92015.1"/>
    <property type="molecule type" value="Genomic_DNA"/>
</dbReference>
<protein>
    <submittedName>
        <fullName evidence="2">Uncharacterized protein</fullName>
    </submittedName>
</protein>
<dbReference type="AlphaFoldDB" id="A0A7V3E7H5"/>
<name>A0A7V3E7H5_9BACT</name>
<keyword evidence="1" id="KW-0472">Membrane</keyword>
<feature type="transmembrane region" description="Helical" evidence="1">
    <location>
        <begin position="114"/>
        <end position="139"/>
    </location>
</feature>
<feature type="transmembrane region" description="Helical" evidence="1">
    <location>
        <begin position="87"/>
        <end position="108"/>
    </location>
</feature>
<keyword evidence="1" id="KW-0812">Transmembrane</keyword>
<evidence type="ECO:0000313" key="2">
    <source>
        <dbReference type="EMBL" id="HFI92015.1"/>
    </source>
</evidence>
<keyword evidence="1" id="KW-1133">Transmembrane helix</keyword>
<evidence type="ECO:0000256" key="1">
    <source>
        <dbReference type="SAM" id="Phobius"/>
    </source>
</evidence>
<accession>A0A7V3E7H5</accession>
<organism evidence="2">
    <name type="scientific">Ignavibacterium album</name>
    <dbReference type="NCBI Taxonomy" id="591197"/>
    <lineage>
        <taxon>Bacteria</taxon>
        <taxon>Pseudomonadati</taxon>
        <taxon>Ignavibacteriota</taxon>
        <taxon>Ignavibacteria</taxon>
        <taxon>Ignavibacteriales</taxon>
        <taxon>Ignavibacteriaceae</taxon>
        <taxon>Ignavibacterium</taxon>
    </lineage>
</organism>
<sequence>MNKTLHGIYVGLFFLIGITVTILLAVNGYSYYSTSLEERFFHPQHNLIKPSGALGHGFGIIGSLMMILGVSVYMIRKRSRRLFNFGYLKHWLELHIFLCTVGPVLVLYHTAFKFGGIVSVSFWSMVLVVMSGVVGRFIYIQIPRTIQGRELDITELMKLRNEMSDRLSSEIIFDKSLMDEFSILTSPERYKDFNLLNSITFFIKDAIRIRKFKRRLIYHLKKAGISKFRFKELKRLVEAEIILTRRIGLLRTMQKFFRYWHIAHLPFAIIMFIIMIVHIIVTIIFGYKWIF</sequence>
<feature type="transmembrane region" description="Helical" evidence="1">
    <location>
        <begin position="7"/>
        <end position="32"/>
    </location>
</feature>
<reference evidence="2" key="1">
    <citation type="journal article" date="2020" name="mSystems">
        <title>Genome- and Community-Level Interaction Insights into Carbon Utilization and Element Cycling Functions of Hydrothermarchaeota in Hydrothermal Sediment.</title>
        <authorList>
            <person name="Zhou Z."/>
            <person name="Liu Y."/>
            <person name="Xu W."/>
            <person name="Pan J."/>
            <person name="Luo Z.H."/>
            <person name="Li M."/>
        </authorList>
    </citation>
    <scope>NUCLEOTIDE SEQUENCE [LARGE SCALE GENOMIC DNA]</scope>
    <source>
        <strain evidence="2">SpSt-479</strain>
    </source>
</reference>
<feature type="transmembrane region" description="Helical" evidence="1">
    <location>
        <begin position="259"/>
        <end position="287"/>
    </location>
</feature>
<gene>
    <name evidence="2" type="ORF">ENS31_10900</name>
</gene>